<feature type="region of interest" description="Disordered" evidence="1">
    <location>
        <begin position="1"/>
        <end position="38"/>
    </location>
</feature>
<keyword evidence="3" id="KW-1185">Reference proteome</keyword>
<reference evidence="2" key="1">
    <citation type="journal article" date="2022" name="bioRxiv">
        <title>Sequencing and chromosome-scale assembly of the giantPleurodeles waltlgenome.</title>
        <authorList>
            <person name="Brown T."/>
            <person name="Elewa A."/>
            <person name="Iarovenko S."/>
            <person name="Subramanian E."/>
            <person name="Araus A.J."/>
            <person name="Petzold A."/>
            <person name="Susuki M."/>
            <person name="Suzuki K.-i.T."/>
            <person name="Hayashi T."/>
            <person name="Toyoda A."/>
            <person name="Oliveira C."/>
            <person name="Osipova E."/>
            <person name="Leigh N.D."/>
            <person name="Simon A."/>
            <person name="Yun M.H."/>
        </authorList>
    </citation>
    <scope>NUCLEOTIDE SEQUENCE</scope>
    <source>
        <strain evidence="2">20211129_DDA</strain>
        <tissue evidence="2">Liver</tissue>
    </source>
</reference>
<accession>A0AAV7SH69</accession>
<protein>
    <submittedName>
        <fullName evidence="2">Uncharacterized protein</fullName>
    </submittedName>
</protein>
<comment type="caution">
    <text evidence="2">The sequence shown here is derived from an EMBL/GenBank/DDBJ whole genome shotgun (WGS) entry which is preliminary data.</text>
</comment>
<evidence type="ECO:0000313" key="2">
    <source>
        <dbReference type="EMBL" id="KAJ1163395.1"/>
    </source>
</evidence>
<gene>
    <name evidence="2" type="ORF">NDU88_003853</name>
</gene>
<proteinExistence type="predicted"/>
<sequence length="119" mass="13560">MLRRLRGLTGVEEDGGDRPLHCDPEQEMMKGKQPKADEETTREDVCCSHIRLDHRSSVCPLRKKIVVIGSHIRLDHCSSMCPLRKKIVVIVLHPTVATSEHLQDGQVVRQNQWGKQGWC</sequence>
<evidence type="ECO:0000313" key="3">
    <source>
        <dbReference type="Proteomes" id="UP001066276"/>
    </source>
</evidence>
<name>A0AAV7SH69_PLEWA</name>
<dbReference type="AlphaFoldDB" id="A0AAV7SH69"/>
<organism evidence="2 3">
    <name type="scientific">Pleurodeles waltl</name>
    <name type="common">Iberian ribbed newt</name>
    <dbReference type="NCBI Taxonomy" id="8319"/>
    <lineage>
        <taxon>Eukaryota</taxon>
        <taxon>Metazoa</taxon>
        <taxon>Chordata</taxon>
        <taxon>Craniata</taxon>
        <taxon>Vertebrata</taxon>
        <taxon>Euteleostomi</taxon>
        <taxon>Amphibia</taxon>
        <taxon>Batrachia</taxon>
        <taxon>Caudata</taxon>
        <taxon>Salamandroidea</taxon>
        <taxon>Salamandridae</taxon>
        <taxon>Pleurodelinae</taxon>
        <taxon>Pleurodeles</taxon>
    </lineage>
</organism>
<feature type="compositionally biased region" description="Basic and acidic residues" evidence="1">
    <location>
        <begin position="16"/>
        <end position="38"/>
    </location>
</feature>
<dbReference type="Proteomes" id="UP001066276">
    <property type="component" value="Chromosome 4_2"/>
</dbReference>
<dbReference type="EMBL" id="JANPWB010000008">
    <property type="protein sequence ID" value="KAJ1163395.1"/>
    <property type="molecule type" value="Genomic_DNA"/>
</dbReference>
<evidence type="ECO:0000256" key="1">
    <source>
        <dbReference type="SAM" id="MobiDB-lite"/>
    </source>
</evidence>